<dbReference type="NCBIfam" id="TIGR02937">
    <property type="entry name" value="sigma70-ECF"/>
    <property type="match status" value="1"/>
</dbReference>
<dbReference type="InterPro" id="IPR013324">
    <property type="entry name" value="RNA_pol_sigma_r3/r4-like"/>
</dbReference>
<gene>
    <name evidence="7" type="ORF">EFY79_00105</name>
</gene>
<dbReference type="OrthoDB" id="1056775at2"/>
<dbReference type="SUPFAM" id="SSF88659">
    <property type="entry name" value="Sigma3 and sigma4 domains of RNA polymerase sigma factors"/>
    <property type="match status" value="1"/>
</dbReference>
<accession>A0A3M9NR08</accession>
<protein>
    <submittedName>
        <fullName evidence="7">RNA polymerase sigma factor</fullName>
    </submittedName>
</protein>
<evidence type="ECO:0000256" key="2">
    <source>
        <dbReference type="ARBA" id="ARBA00023015"/>
    </source>
</evidence>
<dbReference type="Proteomes" id="UP000267223">
    <property type="component" value="Unassembled WGS sequence"/>
</dbReference>
<organism evidence="7 8">
    <name type="scientific">Hanamia caeni</name>
    <dbReference type="NCBI Taxonomy" id="2294116"/>
    <lineage>
        <taxon>Bacteria</taxon>
        <taxon>Pseudomonadati</taxon>
        <taxon>Bacteroidota</taxon>
        <taxon>Chitinophagia</taxon>
        <taxon>Chitinophagales</taxon>
        <taxon>Chitinophagaceae</taxon>
        <taxon>Hanamia</taxon>
    </lineage>
</organism>
<keyword evidence="3" id="KW-0731">Sigma factor</keyword>
<dbReference type="InterPro" id="IPR036388">
    <property type="entry name" value="WH-like_DNA-bd_sf"/>
</dbReference>
<reference evidence="7 8" key="1">
    <citation type="submission" date="2018-11" db="EMBL/GenBank/DDBJ databases">
        <title>Draft genome sequence of Ferruginibacter sp. BO-59.</title>
        <authorList>
            <person name="Im W.T."/>
        </authorList>
    </citation>
    <scope>NUCLEOTIDE SEQUENCE [LARGE SCALE GENOMIC DNA]</scope>
    <source>
        <strain evidence="7 8">BO-59</strain>
    </source>
</reference>
<evidence type="ECO:0000313" key="7">
    <source>
        <dbReference type="EMBL" id="RNI39747.1"/>
    </source>
</evidence>
<dbReference type="Gene3D" id="1.10.1740.10">
    <property type="match status" value="1"/>
</dbReference>
<dbReference type="GO" id="GO:0016987">
    <property type="term" value="F:sigma factor activity"/>
    <property type="evidence" value="ECO:0007669"/>
    <property type="project" value="UniProtKB-KW"/>
</dbReference>
<name>A0A3M9NR08_9BACT</name>
<dbReference type="Gene3D" id="1.10.10.10">
    <property type="entry name" value="Winged helix-like DNA-binding domain superfamily/Winged helix DNA-binding domain"/>
    <property type="match status" value="1"/>
</dbReference>
<dbReference type="EMBL" id="RJJR01000001">
    <property type="protein sequence ID" value="RNI39747.1"/>
    <property type="molecule type" value="Genomic_DNA"/>
</dbReference>
<keyword evidence="8" id="KW-1185">Reference proteome</keyword>
<evidence type="ECO:0000259" key="6">
    <source>
        <dbReference type="Pfam" id="PF08281"/>
    </source>
</evidence>
<proteinExistence type="inferred from homology"/>
<evidence type="ECO:0000256" key="3">
    <source>
        <dbReference type="ARBA" id="ARBA00023082"/>
    </source>
</evidence>
<keyword evidence="2" id="KW-0805">Transcription regulation</keyword>
<dbReference type="Pfam" id="PF08281">
    <property type="entry name" value="Sigma70_r4_2"/>
    <property type="match status" value="1"/>
</dbReference>
<dbReference type="GO" id="GO:0003677">
    <property type="term" value="F:DNA binding"/>
    <property type="evidence" value="ECO:0007669"/>
    <property type="project" value="InterPro"/>
</dbReference>
<comment type="caution">
    <text evidence="7">The sequence shown here is derived from an EMBL/GenBank/DDBJ whole genome shotgun (WGS) entry which is preliminary data.</text>
</comment>
<dbReference type="SUPFAM" id="SSF88946">
    <property type="entry name" value="Sigma2 domain of RNA polymerase sigma factors"/>
    <property type="match status" value="1"/>
</dbReference>
<dbReference type="PANTHER" id="PTHR43133">
    <property type="entry name" value="RNA POLYMERASE ECF-TYPE SIGMA FACTO"/>
    <property type="match status" value="1"/>
</dbReference>
<dbReference type="InterPro" id="IPR014284">
    <property type="entry name" value="RNA_pol_sigma-70_dom"/>
</dbReference>
<feature type="domain" description="RNA polymerase sigma factor 70 region 4 type 2" evidence="6">
    <location>
        <begin position="116"/>
        <end position="164"/>
    </location>
</feature>
<dbReference type="PANTHER" id="PTHR43133:SF46">
    <property type="entry name" value="RNA POLYMERASE SIGMA-70 FACTOR ECF SUBFAMILY"/>
    <property type="match status" value="1"/>
</dbReference>
<evidence type="ECO:0000259" key="5">
    <source>
        <dbReference type="Pfam" id="PF04542"/>
    </source>
</evidence>
<comment type="similarity">
    <text evidence="1">Belongs to the sigma-70 factor family. ECF subfamily.</text>
</comment>
<dbReference type="InterPro" id="IPR039425">
    <property type="entry name" value="RNA_pol_sigma-70-like"/>
</dbReference>
<dbReference type="Pfam" id="PF04542">
    <property type="entry name" value="Sigma70_r2"/>
    <property type="match status" value="1"/>
</dbReference>
<dbReference type="CDD" id="cd06171">
    <property type="entry name" value="Sigma70_r4"/>
    <property type="match status" value="1"/>
</dbReference>
<feature type="domain" description="RNA polymerase sigma-70 region 2" evidence="5">
    <location>
        <begin position="21"/>
        <end position="88"/>
    </location>
</feature>
<evidence type="ECO:0000313" key="8">
    <source>
        <dbReference type="Proteomes" id="UP000267223"/>
    </source>
</evidence>
<keyword evidence="4" id="KW-0804">Transcription</keyword>
<dbReference type="GO" id="GO:0006352">
    <property type="term" value="P:DNA-templated transcription initiation"/>
    <property type="evidence" value="ECO:0007669"/>
    <property type="project" value="InterPro"/>
</dbReference>
<dbReference type="InterPro" id="IPR007627">
    <property type="entry name" value="RNA_pol_sigma70_r2"/>
</dbReference>
<evidence type="ECO:0000256" key="4">
    <source>
        <dbReference type="ARBA" id="ARBA00023163"/>
    </source>
</evidence>
<dbReference type="InterPro" id="IPR013249">
    <property type="entry name" value="RNA_pol_sigma70_r4_t2"/>
</dbReference>
<dbReference type="InterPro" id="IPR013325">
    <property type="entry name" value="RNA_pol_sigma_r2"/>
</dbReference>
<evidence type="ECO:0000256" key="1">
    <source>
        <dbReference type="ARBA" id="ARBA00010641"/>
    </source>
</evidence>
<sequence>MDLDTLLKECLKRKPEAQKTLYGHFAPLMLAVCFRYTKSLSDAEEVLQEGFIKVFSRLHQFKGEGELGGWIRKIMITTALNFLKTNQKYRYDLSFDEMPLHLVSTENPEVNLHAKELAELIRQLPTGFQTIFNLHAVEGYKHAEIASMLGISEGTSRSQYARARIILTEWIEKFSLKKQSGHYGTK</sequence>
<dbReference type="AlphaFoldDB" id="A0A3M9NR08"/>
<dbReference type="RefSeq" id="WP_123118638.1">
    <property type="nucleotide sequence ID" value="NZ_RJJR01000001.1"/>
</dbReference>